<dbReference type="AlphaFoldDB" id="Q58CK9"/>
<sequence length="68" mass="8076">MPSLFIIFFFIFSSSCCPKTHLPFSFDWHLPHFDLFLFSFAEHQSKYAKVQTFSAYVDSQISRYLVAR</sequence>
<accession>Q58CK9</accession>
<feature type="chain" id="PRO_5004251958" evidence="1">
    <location>
        <begin position="17"/>
        <end position="68"/>
    </location>
</feature>
<protein>
    <submittedName>
        <fullName evidence="2">RE49242p</fullName>
    </submittedName>
</protein>
<evidence type="ECO:0000313" key="2">
    <source>
        <dbReference type="EMBL" id="AAX51643.1"/>
    </source>
</evidence>
<name>Q58CK9_DROME</name>
<feature type="signal peptide" evidence="1">
    <location>
        <begin position="1"/>
        <end position="16"/>
    </location>
</feature>
<organism evidence="2">
    <name type="scientific">Drosophila melanogaster</name>
    <name type="common">Fruit fly</name>
    <dbReference type="NCBI Taxonomy" id="7227"/>
    <lineage>
        <taxon>Eukaryota</taxon>
        <taxon>Metazoa</taxon>
        <taxon>Ecdysozoa</taxon>
        <taxon>Arthropoda</taxon>
        <taxon>Hexapoda</taxon>
        <taxon>Insecta</taxon>
        <taxon>Pterygota</taxon>
        <taxon>Neoptera</taxon>
        <taxon>Endopterygota</taxon>
        <taxon>Diptera</taxon>
        <taxon>Brachycera</taxon>
        <taxon>Muscomorpha</taxon>
        <taxon>Ephydroidea</taxon>
        <taxon>Drosophilidae</taxon>
        <taxon>Drosophila</taxon>
        <taxon>Sophophora</taxon>
    </lineage>
</organism>
<proteinExistence type="evidence at transcript level"/>
<keyword evidence="1" id="KW-0732">Signal</keyword>
<reference evidence="2" key="1">
    <citation type="submission" date="2005-03" db="EMBL/GenBank/DDBJ databases">
        <authorList>
            <person name="Stapleton M."/>
            <person name="Carlson J."/>
            <person name="Chavez C."/>
            <person name="Frise E."/>
            <person name="George R."/>
            <person name="Pacleb J."/>
            <person name="Park S."/>
            <person name="Wan K."/>
            <person name="Yu C."/>
            <person name="Rubin G.M."/>
            <person name="Celniker S."/>
        </authorList>
    </citation>
    <scope>NUCLEOTIDE SEQUENCE</scope>
    <source>
        <strain evidence="2">Berkeley</strain>
    </source>
</reference>
<evidence type="ECO:0000256" key="1">
    <source>
        <dbReference type="SAM" id="SignalP"/>
    </source>
</evidence>
<dbReference type="EMBL" id="BT021938">
    <property type="protein sequence ID" value="AAX51643.1"/>
    <property type="molecule type" value="mRNA"/>
</dbReference>